<dbReference type="AlphaFoldDB" id="A0A5D4S069"/>
<dbReference type="EMBL" id="VTEQ01000001">
    <property type="protein sequence ID" value="TYS56329.1"/>
    <property type="molecule type" value="Genomic_DNA"/>
</dbReference>
<evidence type="ECO:0000313" key="2">
    <source>
        <dbReference type="Proteomes" id="UP000322997"/>
    </source>
</evidence>
<evidence type="ECO:0000313" key="1">
    <source>
        <dbReference type="EMBL" id="TYS56329.1"/>
    </source>
</evidence>
<proteinExistence type="predicted"/>
<name>A0A5D4S069_9BACI</name>
<dbReference type="Proteomes" id="UP000322997">
    <property type="component" value="Unassembled WGS sequence"/>
</dbReference>
<protein>
    <submittedName>
        <fullName evidence="1">Uncharacterized protein</fullName>
    </submittedName>
</protein>
<dbReference type="RefSeq" id="WP_148984363.1">
    <property type="nucleotide sequence ID" value="NZ_JBNILK010000001.1"/>
</dbReference>
<comment type="caution">
    <text evidence="1">The sequence shown here is derived from an EMBL/GenBank/DDBJ whole genome shotgun (WGS) entry which is preliminary data.</text>
</comment>
<sequence>MSYYAHTKYLVKVIMEIEEDGLYSGMYGDTHVNKGDLVVRDELGYEYTITKAEFAETYLSVAKEKRPEKKAKNKLTQHEIEQMMTGYAEMGEIIKLENEARKVELHNESDELLSNKAL</sequence>
<organism evidence="1 2">
    <name type="scientific">Rossellomorea marisflavi</name>
    <dbReference type="NCBI Taxonomy" id="189381"/>
    <lineage>
        <taxon>Bacteria</taxon>
        <taxon>Bacillati</taxon>
        <taxon>Bacillota</taxon>
        <taxon>Bacilli</taxon>
        <taxon>Bacillales</taxon>
        <taxon>Bacillaceae</taxon>
        <taxon>Rossellomorea</taxon>
    </lineage>
</organism>
<reference evidence="1 2" key="1">
    <citation type="submission" date="2019-08" db="EMBL/GenBank/DDBJ databases">
        <title>Bacillus genomes from the desert of Cuatro Cienegas, Coahuila.</title>
        <authorList>
            <person name="Olmedo-Alvarez G."/>
        </authorList>
    </citation>
    <scope>NUCLEOTIDE SEQUENCE [LARGE SCALE GENOMIC DNA]</scope>
    <source>
        <strain evidence="1 2">CH108_3D</strain>
    </source>
</reference>
<gene>
    <name evidence="1" type="ORF">FZC83_01800</name>
</gene>
<accession>A0A5D4S069</accession>